<dbReference type="GO" id="GO:0051087">
    <property type="term" value="F:protein-folding chaperone binding"/>
    <property type="evidence" value="ECO:0007669"/>
    <property type="project" value="TreeGrafter"/>
</dbReference>
<reference evidence="4 5" key="1">
    <citation type="journal article" date="2020" name="bioRxiv">
        <title>Whole genome comparisons of ergot fungi reveals the divergence and evolution of species within the genus Claviceps are the result of varying mechanisms driving genome evolution and host range expansion.</title>
        <authorList>
            <person name="Wyka S.A."/>
            <person name="Mondo S.J."/>
            <person name="Liu M."/>
            <person name="Dettman J."/>
            <person name="Nalam V."/>
            <person name="Broders K.D."/>
        </authorList>
    </citation>
    <scope>NUCLEOTIDE SEQUENCE</scope>
    <source>
        <strain evidence="4">CCC 1102</strain>
        <strain evidence="3 5">LM583</strain>
    </source>
</reference>
<feature type="compositionally biased region" description="Basic and acidic residues" evidence="1">
    <location>
        <begin position="763"/>
        <end position="777"/>
    </location>
</feature>
<feature type="compositionally biased region" description="Polar residues" evidence="1">
    <location>
        <begin position="241"/>
        <end position="252"/>
    </location>
</feature>
<feature type="compositionally biased region" description="Polar residues" evidence="1">
    <location>
        <begin position="118"/>
        <end position="131"/>
    </location>
</feature>
<protein>
    <recommendedName>
        <fullName evidence="2">Folliculin-interacting protein N-terminal domain-containing protein</fullName>
    </recommendedName>
</protein>
<comment type="caution">
    <text evidence="4">The sequence shown here is derived from an EMBL/GenBank/DDBJ whole genome shotgun (WGS) entry which is preliminary data.</text>
</comment>
<dbReference type="Proteomes" id="UP000784919">
    <property type="component" value="Unassembled WGS sequence"/>
</dbReference>
<dbReference type="PANTHER" id="PTHR21634">
    <property type="entry name" value="RE13835P"/>
    <property type="match status" value="1"/>
</dbReference>
<dbReference type="AlphaFoldDB" id="A0A9P7MQC6"/>
<feature type="compositionally biased region" description="Polar residues" evidence="1">
    <location>
        <begin position="170"/>
        <end position="179"/>
    </location>
</feature>
<feature type="region of interest" description="Disordered" evidence="1">
    <location>
        <begin position="292"/>
        <end position="322"/>
    </location>
</feature>
<evidence type="ECO:0000313" key="5">
    <source>
        <dbReference type="Proteomes" id="UP000742024"/>
    </source>
</evidence>
<dbReference type="EMBL" id="SRPR01000379">
    <property type="protein sequence ID" value="KAG5954019.1"/>
    <property type="molecule type" value="Genomic_DNA"/>
</dbReference>
<name>A0A9P7MQC6_9HYPO</name>
<evidence type="ECO:0000313" key="4">
    <source>
        <dbReference type="EMBL" id="KAG5965850.1"/>
    </source>
</evidence>
<feature type="region of interest" description="Disordered" evidence="1">
    <location>
        <begin position="233"/>
        <end position="268"/>
    </location>
</feature>
<dbReference type="Pfam" id="PF14636">
    <property type="entry name" value="FNIP_N"/>
    <property type="match status" value="1"/>
</dbReference>
<keyword evidence="5" id="KW-1185">Reference proteome</keyword>
<proteinExistence type="predicted"/>
<evidence type="ECO:0000313" key="3">
    <source>
        <dbReference type="EMBL" id="KAG5954019.1"/>
    </source>
</evidence>
<sequence length="1203" mass="130843">MLDRLLQWGAGGSASLSAEASNSSTPRPLSYLDSVQEDLHTRNLLFPDSQALSQNRNDQIFPLSTTPDTSGSSNVRAFDYSEEFELGVKDVRVIIMQDALGPTNASLLFDSHPGPDQVSASDRSPACQDSKSAMAAAGNDSLTRTAKPLAIQGETSQPRQGAFDRRTSNHGRSQSYSETDSQKAAREYREELAAFSSCIFGNSELMAYKGTSTKVHVVPSEFQANESAASSIYGDGRHSMGLSQSYSSQPMSPHSRKGHNSGGGHSRLNKKRKVLITRLFPVSLAIDGADSGAQPSAHYPRLDTTGFPFPSSAEESAAQPRQRRTPMYAVVLVVQIPPATFKNSSVLSTKSLFRRESGSYNDQDLFSSSFNSTKTGWNMSGFGAYADTENAIVKEDKIDMLTEHWDVIMRTLNHLQSLVATTIHAMLKHADATTPDSFPCSMRPHAKSTSQVSLMSDRRGGELPRAKPLKGSTKLVYLWSNCLADDVGIGSEVSTARSRIITGLSAARVITGQGRWGIWRDEAIWTSKWAASSNRTAFFQSLLTGFLATHTDWIQALCGPLYSKRAALACQNRNEEDSSLPARTIIISDDKMAARRLVFLLSAFLPANQHACIADAHRASTPASAGGYSASPPMFSMPALPALPSLPLRREDVLRHQMKYQNVSQQEYHTRSISQSARIWAGPPQLGQGDVEGHVHHQRRASDFVSAHSMSLPMHGKVLVSRKSSAATTSTIMPESIAPHFSSVELRDSQRPRHGSTGSAAADDLKRSLRRGDRSRQAVDASQSLGSGRKWGGLIVGLWGSRRGELIDSIACSQGSAELRSPTNLSFGRTNRRSELIRESQEGSVYDNMAANRRGTDARDVHNPRFSFASFEGRRSFAQADRTPDPASAFVSPIKTTINPEDGVIDVEVPLPDYLTRFDTAIGSPSSSGYSSAPGFLSGFEGFEQTRFAIEGDLPQNTAGWLDGFHPDFVLQALPPQDNLMDKVKAAMRAEPTPAPTDHQVDVVGERWVNVSSVVIADTRSKAVTRIVYRRRVRSNAVPDRPVSNIYATFKSSALPMEIRLEEDWLEEIIRSGDETLSDAVNRVVCTTGDKKKANKASFAESSQSPGQVHESSAGHSTAYDALSEDRGLAKTDFSAAPNAPRSQCKTVILSALEDIFREVVESRDGGPTDPKKNKRQEGLGHGGSILRDAVRDWVAALDAGVE</sequence>
<dbReference type="OrthoDB" id="5428015at2759"/>
<feature type="compositionally biased region" description="Polar residues" evidence="1">
    <location>
        <begin position="1100"/>
        <end position="1116"/>
    </location>
</feature>
<dbReference type="GO" id="GO:0042030">
    <property type="term" value="F:ATPase inhibitor activity"/>
    <property type="evidence" value="ECO:0007669"/>
    <property type="project" value="TreeGrafter"/>
</dbReference>
<evidence type="ECO:0000259" key="2">
    <source>
        <dbReference type="Pfam" id="PF14636"/>
    </source>
</evidence>
<dbReference type="EMBL" id="SRPS01000144">
    <property type="protein sequence ID" value="KAG5965850.1"/>
    <property type="molecule type" value="Genomic_DNA"/>
</dbReference>
<feature type="region of interest" description="Disordered" evidence="1">
    <location>
        <begin position="438"/>
        <end position="463"/>
    </location>
</feature>
<feature type="region of interest" description="Disordered" evidence="1">
    <location>
        <begin position="1092"/>
        <end position="1119"/>
    </location>
</feature>
<evidence type="ECO:0000256" key="1">
    <source>
        <dbReference type="SAM" id="MobiDB-lite"/>
    </source>
</evidence>
<dbReference type="PANTHER" id="PTHR21634:SF9">
    <property type="entry name" value="RE13835P"/>
    <property type="match status" value="1"/>
</dbReference>
<organism evidence="4 6">
    <name type="scientific">Claviceps arundinis</name>
    <dbReference type="NCBI Taxonomy" id="1623583"/>
    <lineage>
        <taxon>Eukaryota</taxon>
        <taxon>Fungi</taxon>
        <taxon>Dikarya</taxon>
        <taxon>Ascomycota</taxon>
        <taxon>Pezizomycotina</taxon>
        <taxon>Sordariomycetes</taxon>
        <taxon>Hypocreomycetidae</taxon>
        <taxon>Hypocreales</taxon>
        <taxon>Clavicipitaceae</taxon>
        <taxon>Claviceps</taxon>
    </lineage>
</organism>
<dbReference type="GO" id="GO:0005737">
    <property type="term" value="C:cytoplasm"/>
    <property type="evidence" value="ECO:0007669"/>
    <property type="project" value="TreeGrafter"/>
</dbReference>
<feature type="region of interest" description="Disordered" evidence="1">
    <location>
        <begin position="106"/>
        <end position="184"/>
    </location>
</feature>
<feature type="compositionally biased region" description="Basic and acidic residues" evidence="1">
    <location>
        <begin position="1161"/>
        <end position="1179"/>
    </location>
</feature>
<feature type="domain" description="Folliculin-interacting protein N-terminal" evidence="2">
    <location>
        <begin position="90"/>
        <end position="224"/>
    </location>
</feature>
<dbReference type="Proteomes" id="UP000742024">
    <property type="component" value="Unassembled WGS sequence"/>
</dbReference>
<gene>
    <name evidence="4" type="ORF">E4U56_001554</name>
    <name evidence="3" type="ORF">E4U57_004920</name>
</gene>
<feature type="region of interest" description="Disordered" evidence="1">
    <location>
        <begin position="728"/>
        <end position="784"/>
    </location>
</feature>
<dbReference type="InterPro" id="IPR028084">
    <property type="entry name" value="FNIP_N_dom"/>
</dbReference>
<accession>A0A9P7MQC6</accession>
<feature type="region of interest" description="Disordered" evidence="1">
    <location>
        <begin position="1161"/>
        <end position="1184"/>
    </location>
</feature>
<evidence type="ECO:0000313" key="6">
    <source>
        <dbReference type="Proteomes" id="UP000784919"/>
    </source>
</evidence>